<dbReference type="SUPFAM" id="SSF56784">
    <property type="entry name" value="HAD-like"/>
    <property type="match status" value="1"/>
</dbReference>
<proteinExistence type="inferred from homology"/>
<dbReference type="Gene3D" id="1.20.1440.100">
    <property type="entry name" value="SG protein - dephosphorylation function"/>
    <property type="match status" value="1"/>
</dbReference>
<sequence>MDLTLFDLDGTLIPQDSDHAFGAYMVEIGWADGAVWAARNDDFYAQYQRGELDLDEYVEFATSVWRARPAAEAEAARVDFMARIVAPMLRDNARALVQRHLDAGDLVVVVTATNEFVTAPIAKAFGIDHLIAVQLERDAAGAFTGRVQGVPSFQAGKIVRVREWLASQGRRWEDFERVHFYSDSMNDLPLLEQVSHPVATNPSAALETVARERGWPILKLFESND</sequence>
<evidence type="ECO:0000256" key="7">
    <source>
        <dbReference type="ARBA" id="ARBA00022842"/>
    </source>
</evidence>
<dbReference type="CDD" id="cd02612">
    <property type="entry name" value="HAD_PGPPase"/>
    <property type="match status" value="1"/>
</dbReference>
<dbReference type="RefSeq" id="WP_088385637.1">
    <property type="nucleotide sequence ID" value="NZ_NIOF01000006.1"/>
</dbReference>
<dbReference type="AlphaFoldDB" id="A0A246J853"/>
<dbReference type="EMBL" id="NIOF01000006">
    <property type="protein sequence ID" value="OWQ88751.1"/>
    <property type="molecule type" value="Genomic_DNA"/>
</dbReference>
<gene>
    <name evidence="11" type="ORF">CDN99_14815</name>
</gene>
<dbReference type="EC" id="3.1.3.15" evidence="3"/>
<comment type="similarity">
    <text evidence="2">Belongs to the HAD-like hydrolase superfamily. SerB family.</text>
</comment>
<protein>
    <recommendedName>
        <fullName evidence="4">Histidinol-phosphatase</fullName>
        <ecNumber evidence="3">3.1.3.15</ecNumber>
    </recommendedName>
    <alternativeName>
        <fullName evidence="8">Histidinol-phosphate phosphatase</fullName>
    </alternativeName>
</protein>
<dbReference type="NCBIfam" id="TIGR01488">
    <property type="entry name" value="HAD-SF-IB"/>
    <property type="match status" value="1"/>
</dbReference>
<dbReference type="InterPro" id="IPR050582">
    <property type="entry name" value="HAD-like_SerB"/>
</dbReference>
<keyword evidence="12" id="KW-1185">Reference proteome</keyword>
<reference evidence="11 12" key="1">
    <citation type="journal article" date="2008" name="Int. J. Syst. Evol. Microbiol.">
        <title>Description of Roseateles aquatilis sp. nov. and Roseateles terrae sp. nov., in the class Betaproteobacteria, and emended description of the genus Roseateles.</title>
        <authorList>
            <person name="Gomila M."/>
            <person name="Bowien B."/>
            <person name="Falsen E."/>
            <person name="Moore E.R."/>
            <person name="Lalucat J."/>
        </authorList>
    </citation>
    <scope>NUCLEOTIDE SEQUENCE [LARGE SCALE GENOMIC DNA]</scope>
    <source>
        <strain evidence="11 12">CCUG 48205</strain>
    </source>
</reference>
<organism evidence="11 12">
    <name type="scientific">Roseateles aquatilis</name>
    <dbReference type="NCBI Taxonomy" id="431061"/>
    <lineage>
        <taxon>Bacteria</taxon>
        <taxon>Pseudomonadati</taxon>
        <taxon>Pseudomonadota</taxon>
        <taxon>Betaproteobacteria</taxon>
        <taxon>Burkholderiales</taxon>
        <taxon>Sphaerotilaceae</taxon>
        <taxon>Roseateles</taxon>
    </lineage>
</organism>
<evidence type="ECO:0000256" key="4">
    <source>
        <dbReference type="ARBA" id="ARBA00021697"/>
    </source>
</evidence>
<comment type="function">
    <text evidence="10">Catalyzes the dephosphorylation of histidinol-phosphate to histidinol, the direct precursor of histidine.</text>
</comment>
<evidence type="ECO:0000256" key="6">
    <source>
        <dbReference type="ARBA" id="ARBA00022801"/>
    </source>
</evidence>
<dbReference type="FunFam" id="3.40.50.1000:FF:000025">
    <property type="entry name" value="HAD hydrolase, family IB"/>
    <property type="match status" value="1"/>
</dbReference>
<comment type="pathway">
    <text evidence="1">Amino-acid biosynthesis; L-histidine biosynthesis; L-histidine from 5-phospho-alpha-D-ribose 1-diphosphate: step 8/9.</text>
</comment>
<evidence type="ECO:0000313" key="11">
    <source>
        <dbReference type="EMBL" id="OWQ88751.1"/>
    </source>
</evidence>
<dbReference type="Pfam" id="PF12710">
    <property type="entry name" value="HAD"/>
    <property type="match status" value="1"/>
</dbReference>
<comment type="caution">
    <text evidence="11">The sequence shown here is derived from an EMBL/GenBank/DDBJ whole genome shotgun (WGS) entry which is preliminary data.</text>
</comment>
<evidence type="ECO:0000256" key="5">
    <source>
        <dbReference type="ARBA" id="ARBA00022723"/>
    </source>
</evidence>
<dbReference type="Gene3D" id="3.40.50.1000">
    <property type="entry name" value="HAD superfamily/HAD-like"/>
    <property type="match status" value="1"/>
</dbReference>
<dbReference type="Proteomes" id="UP000197468">
    <property type="component" value="Unassembled WGS sequence"/>
</dbReference>
<accession>A0A246J853</accession>
<dbReference type="InterPro" id="IPR036412">
    <property type="entry name" value="HAD-like_sf"/>
</dbReference>
<dbReference type="InterPro" id="IPR006385">
    <property type="entry name" value="HAD_hydro_SerB1"/>
</dbReference>
<comment type="catalytic activity">
    <reaction evidence="9">
        <text>L-histidinol phosphate + H2O = L-histidinol + phosphate</text>
        <dbReference type="Rhea" id="RHEA:14465"/>
        <dbReference type="ChEBI" id="CHEBI:15377"/>
        <dbReference type="ChEBI" id="CHEBI:43474"/>
        <dbReference type="ChEBI" id="CHEBI:57699"/>
        <dbReference type="ChEBI" id="CHEBI:57980"/>
        <dbReference type="EC" id="3.1.3.15"/>
    </reaction>
    <physiologicalReaction direction="left-to-right" evidence="9">
        <dbReference type="Rhea" id="RHEA:14466"/>
    </physiologicalReaction>
</comment>
<keyword evidence="7" id="KW-0460">Magnesium</keyword>
<evidence type="ECO:0000313" key="12">
    <source>
        <dbReference type="Proteomes" id="UP000197468"/>
    </source>
</evidence>
<dbReference type="OrthoDB" id="9784466at2"/>
<keyword evidence="5" id="KW-0479">Metal-binding</keyword>
<evidence type="ECO:0000256" key="1">
    <source>
        <dbReference type="ARBA" id="ARBA00004970"/>
    </source>
</evidence>
<evidence type="ECO:0000256" key="8">
    <source>
        <dbReference type="ARBA" id="ARBA00033209"/>
    </source>
</evidence>
<keyword evidence="6" id="KW-0378">Hydrolase</keyword>
<evidence type="ECO:0000256" key="10">
    <source>
        <dbReference type="ARBA" id="ARBA00053547"/>
    </source>
</evidence>
<evidence type="ECO:0000256" key="2">
    <source>
        <dbReference type="ARBA" id="ARBA00009184"/>
    </source>
</evidence>
<dbReference type="PANTHER" id="PTHR43344">
    <property type="entry name" value="PHOSPHOSERINE PHOSPHATASE"/>
    <property type="match status" value="1"/>
</dbReference>
<evidence type="ECO:0000256" key="3">
    <source>
        <dbReference type="ARBA" id="ARBA00013085"/>
    </source>
</evidence>
<name>A0A246J853_9BURK</name>
<dbReference type="GO" id="GO:0046872">
    <property type="term" value="F:metal ion binding"/>
    <property type="evidence" value="ECO:0007669"/>
    <property type="project" value="UniProtKB-KW"/>
</dbReference>
<dbReference type="GO" id="GO:0004401">
    <property type="term" value="F:histidinol-phosphatase activity"/>
    <property type="evidence" value="ECO:0007669"/>
    <property type="project" value="UniProtKB-EC"/>
</dbReference>
<evidence type="ECO:0000256" key="9">
    <source>
        <dbReference type="ARBA" id="ARBA00052092"/>
    </source>
</evidence>
<dbReference type="PANTHER" id="PTHR43344:SF13">
    <property type="entry name" value="PHOSPHATASE RV3661-RELATED"/>
    <property type="match status" value="1"/>
</dbReference>
<dbReference type="InterPro" id="IPR023214">
    <property type="entry name" value="HAD_sf"/>
</dbReference>
<dbReference type="NCBIfam" id="TIGR01490">
    <property type="entry name" value="HAD-SF-IB-hyp1"/>
    <property type="match status" value="1"/>
</dbReference>